<accession>A0AAW1CIQ8</accession>
<keyword evidence="1" id="KW-0472">Membrane</keyword>
<keyword evidence="1" id="KW-0812">Transmembrane</keyword>
<protein>
    <recommendedName>
        <fullName evidence="4">NADH:ubiquinone reductase (H(+)-translocating)</fullName>
    </recommendedName>
</protein>
<name>A0AAW1CIQ8_9HEMI</name>
<evidence type="ECO:0000313" key="3">
    <source>
        <dbReference type="Proteomes" id="UP001461498"/>
    </source>
</evidence>
<dbReference type="AlphaFoldDB" id="A0AAW1CIQ8"/>
<feature type="transmembrane region" description="Helical" evidence="1">
    <location>
        <begin position="58"/>
        <end position="75"/>
    </location>
</feature>
<organism evidence="2 3">
    <name type="scientific">Rhynocoris fuscipes</name>
    <dbReference type="NCBI Taxonomy" id="488301"/>
    <lineage>
        <taxon>Eukaryota</taxon>
        <taxon>Metazoa</taxon>
        <taxon>Ecdysozoa</taxon>
        <taxon>Arthropoda</taxon>
        <taxon>Hexapoda</taxon>
        <taxon>Insecta</taxon>
        <taxon>Pterygota</taxon>
        <taxon>Neoptera</taxon>
        <taxon>Paraneoptera</taxon>
        <taxon>Hemiptera</taxon>
        <taxon>Heteroptera</taxon>
        <taxon>Panheteroptera</taxon>
        <taxon>Cimicomorpha</taxon>
        <taxon>Reduviidae</taxon>
        <taxon>Harpactorinae</taxon>
        <taxon>Harpactorini</taxon>
        <taxon>Rhynocoris</taxon>
    </lineage>
</organism>
<proteinExistence type="predicted"/>
<gene>
    <name evidence="2" type="ORF">O3M35_013078</name>
</gene>
<comment type="caution">
    <text evidence="2">The sequence shown here is derived from an EMBL/GenBank/DDBJ whole genome shotgun (WGS) entry which is preliminary data.</text>
</comment>
<dbReference type="EMBL" id="JAPXFL010000063">
    <property type="protein sequence ID" value="KAK9496638.1"/>
    <property type="molecule type" value="Genomic_DNA"/>
</dbReference>
<keyword evidence="1" id="KW-1133">Transmembrane helix</keyword>
<sequence length="76" mass="8702">MAAPTPVSALVHSSTLVTAGLSVITIFIAGLGANFEYELKKNYCFIYFKSIRFDNINFVYWLPYFSFFSFINSCFF</sequence>
<reference evidence="2 3" key="1">
    <citation type="submission" date="2022-12" db="EMBL/GenBank/DDBJ databases">
        <title>Chromosome-level genome assembly of true bugs.</title>
        <authorList>
            <person name="Ma L."/>
            <person name="Li H."/>
        </authorList>
    </citation>
    <scope>NUCLEOTIDE SEQUENCE [LARGE SCALE GENOMIC DNA]</scope>
    <source>
        <strain evidence="2">Lab_2022b</strain>
    </source>
</reference>
<dbReference type="Proteomes" id="UP001461498">
    <property type="component" value="Unassembled WGS sequence"/>
</dbReference>
<feature type="transmembrane region" description="Helical" evidence="1">
    <location>
        <begin position="16"/>
        <end position="37"/>
    </location>
</feature>
<keyword evidence="3" id="KW-1185">Reference proteome</keyword>
<evidence type="ECO:0000313" key="2">
    <source>
        <dbReference type="EMBL" id="KAK9496638.1"/>
    </source>
</evidence>
<evidence type="ECO:0008006" key="4">
    <source>
        <dbReference type="Google" id="ProtNLM"/>
    </source>
</evidence>
<evidence type="ECO:0000256" key="1">
    <source>
        <dbReference type="SAM" id="Phobius"/>
    </source>
</evidence>